<feature type="region of interest" description="Disordered" evidence="2">
    <location>
        <begin position="847"/>
        <end position="937"/>
    </location>
</feature>
<dbReference type="GO" id="GO:0009166">
    <property type="term" value="P:nucleotide catabolic process"/>
    <property type="evidence" value="ECO:0007669"/>
    <property type="project" value="TreeGrafter"/>
</dbReference>
<dbReference type="PANTHER" id="PTHR47438:SF1">
    <property type="entry name" value="PHOSPHATE METABOLISM PROTEIN 8-RELATED"/>
    <property type="match status" value="1"/>
</dbReference>
<name>A0A9P6K411_9FUNG</name>
<feature type="repeat" description="WD" evidence="1">
    <location>
        <begin position="373"/>
        <end position="412"/>
    </location>
</feature>
<evidence type="ECO:0000259" key="3">
    <source>
        <dbReference type="SMART" id="SM00256"/>
    </source>
</evidence>
<dbReference type="PROSITE" id="PS50294">
    <property type="entry name" value="WD_REPEATS_REGION"/>
    <property type="match status" value="1"/>
</dbReference>
<evidence type="ECO:0000256" key="2">
    <source>
        <dbReference type="SAM" id="MobiDB-lite"/>
    </source>
</evidence>
<evidence type="ECO:0000313" key="4">
    <source>
        <dbReference type="EMBL" id="KAF9545830.1"/>
    </source>
</evidence>
<dbReference type="InterPro" id="IPR001680">
    <property type="entry name" value="WD40_rpt"/>
</dbReference>
<dbReference type="GO" id="GO:0006206">
    <property type="term" value="P:pyrimidine nucleobase metabolic process"/>
    <property type="evidence" value="ECO:0007669"/>
    <property type="project" value="TreeGrafter"/>
</dbReference>
<feature type="compositionally biased region" description="Low complexity" evidence="2">
    <location>
        <begin position="973"/>
        <end position="990"/>
    </location>
</feature>
<feature type="compositionally biased region" description="Basic and acidic residues" evidence="2">
    <location>
        <begin position="991"/>
        <end position="1002"/>
    </location>
</feature>
<feature type="region of interest" description="Disordered" evidence="2">
    <location>
        <begin position="1"/>
        <end position="20"/>
    </location>
</feature>
<feature type="compositionally biased region" description="Low complexity" evidence="2">
    <location>
        <begin position="85"/>
        <end position="102"/>
    </location>
</feature>
<feature type="compositionally biased region" description="Polar residues" evidence="2">
    <location>
        <begin position="1017"/>
        <end position="1038"/>
    </location>
</feature>
<feature type="compositionally biased region" description="Polar residues" evidence="2">
    <location>
        <begin position="634"/>
        <end position="651"/>
    </location>
</feature>
<feature type="compositionally biased region" description="Polar residues" evidence="2">
    <location>
        <begin position="124"/>
        <end position="134"/>
    </location>
</feature>
<dbReference type="PROSITE" id="PS50082">
    <property type="entry name" value="WD_REPEATS_2"/>
    <property type="match status" value="2"/>
</dbReference>
<dbReference type="CDD" id="cd09917">
    <property type="entry name" value="F-box_SF"/>
    <property type="match status" value="1"/>
</dbReference>
<feature type="region of interest" description="Disordered" evidence="2">
    <location>
        <begin position="615"/>
        <end position="656"/>
    </location>
</feature>
<feature type="repeat" description="WD" evidence="1">
    <location>
        <begin position="460"/>
        <end position="499"/>
    </location>
</feature>
<sequence length="1185" mass="129280">MIPVIDLWDQKHQHQKQPSHQQHAQVQVQQQKAQQYLNQLNHHQQQQQTPPERRFILSSPTSFTRVRKSSVDSAGSLTESERTRIISNNSNNNSANYTTANIEPSRHGRNRSNTGGDEMMMPSVQRSSPLQSDPLQQNPVVISAARASGGGATSRFEMLLNQIAAQRTKLNALNAGAQTLTKDIAALDETLGEEHDSREAVLQDATKAVDGWGQTWTAYSKCEPVEVLQERPGALASLIQGMTWEDKKELFEQLVWSCRPRETYQLQRQLTIRHGQVYGFDLLDEFPSEISTLVLKNLSFSDLANCRLVSRAWRQKTMACDVLLAAMDRVTYADDTVDMDKQDDARKNWNLLCRYQERDMRWKRHRPASTYAMMGHTSYVTSLKDRGEWIISGGYDEKVRLWESATGKCVKIWEVDSAVSCVELLVDANMEGGGVVVAAFVDIGLVKVWSLHGPLNMYTLTGHQKGVRALAINESYLVTAGFDQTVLVWNWAIGRKVASFRAHNEVILSVHLTKNTVYTFCIDATLRVFDIPSRTLLHQVKLFEVQQGSSLQWSYLQGKMFLTATNRKVYVWQMEHLESLVQQQQHQQQQSLQQMLRYRSPSTVSLASSSDLGSELQQHYTPPISPSRTPLGPTPSSSLTNLISQPDTPAPSSSTLSLVTSISTGSMYEGFGASVETRVKPCLTAVLTVSSDMWCGNVTHHDPPLLLIGSRSSPVKLSTVALTKDIIDPSKVYNNDYTPLQATPKNWIFQGSPTGHGRGVMSIDLSSGRLVMGCTGGSIHVLNMDPAKKSLASLRSNAAATVVTLPHLTPTQMDSIRSVSPVNPPLPPAPVPIKPATTTTTTVIMTTNGGGYPRRPSSTVFRNSSNSSNSVIGGRSGVLMLPSPNQSPTTAVTSSILVSPTAHLPRNSPPRGGINLSSSYNKSTKKPITPQSEYEEQEVLVDSYDGDISREFSDGDVSMSSSLDFPFKDSSPYSLTSSLTSSAPLTLSIPPKEDRRRSKDLLKPLSIGGKAGKSAKSMPTSPTSRSTAAGSPKSATNRSPSNSKSATTPTPTSSSSYTSQTLSSLSKFIQSSPSKMMMRRRASSAAWTQQVTSTAVTTVTKAPSPHATGTSTTTGSGSSSSTSRPINIPLPVSALMTKGRNRSDPNLLASVHAAAESPVSTSRSLAKSWSLPSPWNSPSRIGSKK</sequence>
<dbReference type="Proteomes" id="UP000723463">
    <property type="component" value="Unassembled WGS sequence"/>
</dbReference>
<dbReference type="InterPro" id="IPR052791">
    <property type="entry name" value="SSM1_domain"/>
</dbReference>
<protein>
    <recommendedName>
        <fullName evidence="3">F-box domain-containing protein</fullName>
    </recommendedName>
</protein>
<proteinExistence type="predicted"/>
<dbReference type="Gene3D" id="1.20.1280.50">
    <property type="match status" value="1"/>
</dbReference>
<dbReference type="InterPro" id="IPR036047">
    <property type="entry name" value="F-box-like_dom_sf"/>
</dbReference>
<dbReference type="InterPro" id="IPR001810">
    <property type="entry name" value="F-box_dom"/>
</dbReference>
<feature type="compositionally biased region" description="Polar residues" evidence="2">
    <location>
        <begin position="883"/>
        <end position="898"/>
    </location>
</feature>
<keyword evidence="1" id="KW-0853">WD repeat</keyword>
<feature type="compositionally biased region" description="Low complexity" evidence="2">
    <location>
        <begin position="1083"/>
        <end position="1100"/>
    </location>
</feature>
<evidence type="ECO:0000313" key="5">
    <source>
        <dbReference type="Proteomes" id="UP000723463"/>
    </source>
</evidence>
<dbReference type="InterPro" id="IPR015943">
    <property type="entry name" value="WD40/YVTN_repeat-like_dom_sf"/>
</dbReference>
<dbReference type="InterPro" id="IPR036322">
    <property type="entry name" value="WD40_repeat_dom_sf"/>
</dbReference>
<dbReference type="Pfam" id="PF00646">
    <property type="entry name" value="F-box"/>
    <property type="match status" value="1"/>
</dbReference>
<dbReference type="SMART" id="SM00256">
    <property type="entry name" value="FBOX"/>
    <property type="match status" value="1"/>
</dbReference>
<dbReference type="PANTHER" id="PTHR47438">
    <property type="entry name" value="PHOSPHATE METABOLISM PROTEIN 8-RELATED"/>
    <property type="match status" value="1"/>
</dbReference>
<accession>A0A9P6K411</accession>
<feature type="compositionally biased region" description="Low complexity" evidence="2">
    <location>
        <begin position="1039"/>
        <end position="1066"/>
    </location>
</feature>
<reference evidence="4" key="1">
    <citation type="journal article" date="2020" name="Fungal Divers.">
        <title>Resolving the Mortierellaceae phylogeny through synthesis of multi-gene phylogenetics and phylogenomics.</title>
        <authorList>
            <person name="Vandepol N."/>
            <person name="Liber J."/>
            <person name="Desiro A."/>
            <person name="Na H."/>
            <person name="Kennedy M."/>
            <person name="Barry K."/>
            <person name="Grigoriev I.V."/>
            <person name="Miller A.N."/>
            <person name="O'Donnell K."/>
            <person name="Stajich J.E."/>
            <person name="Bonito G."/>
        </authorList>
    </citation>
    <scope>NUCLEOTIDE SEQUENCE</scope>
    <source>
        <strain evidence="4">NRRL 2591</strain>
    </source>
</reference>
<evidence type="ECO:0000256" key="1">
    <source>
        <dbReference type="PROSITE-ProRule" id="PRU00221"/>
    </source>
</evidence>
<dbReference type="Gene3D" id="2.130.10.10">
    <property type="entry name" value="YVTN repeat-like/Quinoprotein amine dehydrogenase"/>
    <property type="match status" value="1"/>
</dbReference>
<feature type="compositionally biased region" description="Low complexity" evidence="2">
    <location>
        <begin position="1168"/>
        <end position="1179"/>
    </location>
</feature>
<keyword evidence="5" id="KW-1185">Reference proteome</keyword>
<feature type="region of interest" description="Disordered" evidence="2">
    <location>
        <begin position="973"/>
        <end position="1185"/>
    </location>
</feature>
<gene>
    <name evidence="4" type="ORF">EC957_010458</name>
</gene>
<feature type="domain" description="F-box" evidence="3">
    <location>
        <begin position="286"/>
        <end position="326"/>
    </location>
</feature>
<dbReference type="GO" id="GO:0008252">
    <property type="term" value="F:nucleotidase activity"/>
    <property type="evidence" value="ECO:0007669"/>
    <property type="project" value="TreeGrafter"/>
</dbReference>
<dbReference type="EMBL" id="JAAAXW010000065">
    <property type="protein sequence ID" value="KAF9545830.1"/>
    <property type="molecule type" value="Genomic_DNA"/>
</dbReference>
<dbReference type="SUPFAM" id="SSF50978">
    <property type="entry name" value="WD40 repeat-like"/>
    <property type="match status" value="1"/>
</dbReference>
<organism evidence="4 5">
    <name type="scientific">Mortierella hygrophila</name>
    <dbReference type="NCBI Taxonomy" id="979708"/>
    <lineage>
        <taxon>Eukaryota</taxon>
        <taxon>Fungi</taxon>
        <taxon>Fungi incertae sedis</taxon>
        <taxon>Mucoromycota</taxon>
        <taxon>Mortierellomycotina</taxon>
        <taxon>Mortierellomycetes</taxon>
        <taxon>Mortierellales</taxon>
        <taxon>Mortierellaceae</taxon>
        <taxon>Mortierella</taxon>
    </lineage>
</organism>
<feature type="compositionally biased region" description="Low complexity" evidence="2">
    <location>
        <begin position="857"/>
        <end position="873"/>
    </location>
</feature>
<feature type="region of interest" description="Disordered" evidence="2">
    <location>
        <begin position="59"/>
        <end position="134"/>
    </location>
</feature>
<feature type="compositionally biased region" description="Polar residues" evidence="2">
    <location>
        <begin position="1158"/>
        <end position="1167"/>
    </location>
</feature>
<dbReference type="AlphaFoldDB" id="A0A9P6K411"/>
<dbReference type="Pfam" id="PF00400">
    <property type="entry name" value="WD40"/>
    <property type="match status" value="2"/>
</dbReference>
<dbReference type="SUPFAM" id="SSF81383">
    <property type="entry name" value="F-box domain"/>
    <property type="match status" value="1"/>
</dbReference>
<dbReference type="SMART" id="SM00320">
    <property type="entry name" value="WD40"/>
    <property type="match status" value="5"/>
</dbReference>
<comment type="caution">
    <text evidence="4">The sequence shown here is derived from an EMBL/GenBank/DDBJ whole genome shotgun (WGS) entry which is preliminary data.</text>
</comment>
<feature type="compositionally biased region" description="Low complexity" evidence="2">
    <location>
        <begin position="1108"/>
        <end position="1123"/>
    </location>
</feature>